<gene>
    <name evidence="1" type="ORF">RPERSI_LOCUS12163</name>
</gene>
<feature type="non-terminal residue" evidence="1">
    <location>
        <position position="1"/>
    </location>
</feature>
<sequence>ESSFLAEIDIEKYLRNKAESRKSEAEIEASMQTSVCTNDMLFSMEIGTI</sequence>
<comment type="caution">
    <text evidence="1">The sequence shown here is derived from an EMBL/GenBank/DDBJ whole genome shotgun (WGS) entry which is preliminary data.</text>
</comment>
<proteinExistence type="predicted"/>
<dbReference type="EMBL" id="CAJVQC010025790">
    <property type="protein sequence ID" value="CAG8731078.1"/>
    <property type="molecule type" value="Genomic_DNA"/>
</dbReference>
<name>A0ACA9Q311_9GLOM</name>
<dbReference type="Proteomes" id="UP000789920">
    <property type="component" value="Unassembled WGS sequence"/>
</dbReference>
<organism evidence="1 2">
    <name type="scientific">Racocetra persica</name>
    <dbReference type="NCBI Taxonomy" id="160502"/>
    <lineage>
        <taxon>Eukaryota</taxon>
        <taxon>Fungi</taxon>
        <taxon>Fungi incertae sedis</taxon>
        <taxon>Mucoromycota</taxon>
        <taxon>Glomeromycotina</taxon>
        <taxon>Glomeromycetes</taxon>
        <taxon>Diversisporales</taxon>
        <taxon>Gigasporaceae</taxon>
        <taxon>Racocetra</taxon>
    </lineage>
</organism>
<accession>A0ACA9Q311</accession>
<protein>
    <submittedName>
        <fullName evidence="1">30411_t:CDS:1</fullName>
    </submittedName>
</protein>
<evidence type="ECO:0000313" key="2">
    <source>
        <dbReference type="Proteomes" id="UP000789920"/>
    </source>
</evidence>
<evidence type="ECO:0000313" key="1">
    <source>
        <dbReference type="EMBL" id="CAG8731078.1"/>
    </source>
</evidence>
<reference evidence="1" key="1">
    <citation type="submission" date="2021-06" db="EMBL/GenBank/DDBJ databases">
        <authorList>
            <person name="Kallberg Y."/>
            <person name="Tangrot J."/>
            <person name="Rosling A."/>
        </authorList>
    </citation>
    <scope>NUCLEOTIDE SEQUENCE</scope>
    <source>
        <strain evidence="1">MA461A</strain>
    </source>
</reference>
<keyword evidence="2" id="KW-1185">Reference proteome</keyword>